<evidence type="ECO:0000313" key="3">
    <source>
        <dbReference type="Proteomes" id="UP000660611"/>
    </source>
</evidence>
<protein>
    <submittedName>
        <fullName evidence="2">Uncharacterized protein</fullName>
    </submittedName>
</protein>
<feature type="compositionally biased region" description="Basic and acidic residues" evidence="1">
    <location>
        <begin position="193"/>
        <end position="202"/>
    </location>
</feature>
<keyword evidence="3" id="KW-1185">Reference proteome</keyword>
<feature type="region of interest" description="Disordered" evidence="1">
    <location>
        <begin position="1"/>
        <end position="238"/>
    </location>
</feature>
<feature type="compositionally biased region" description="Basic and acidic residues" evidence="1">
    <location>
        <begin position="220"/>
        <end position="238"/>
    </location>
</feature>
<organism evidence="2 3">
    <name type="scientific">Dactylosporangium siamense</name>
    <dbReference type="NCBI Taxonomy" id="685454"/>
    <lineage>
        <taxon>Bacteria</taxon>
        <taxon>Bacillati</taxon>
        <taxon>Actinomycetota</taxon>
        <taxon>Actinomycetes</taxon>
        <taxon>Micromonosporales</taxon>
        <taxon>Micromonosporaceae</taxon>
        <taxon>Dactylosporangium</taxon>
    </lineage>
</organism>
<gene>
    <name evidence="2" type="ORF">Dsi01nite_016910</name>
</gene>
<reference evidence="2" key="1">
    <citation type="submission" date="2021-01" db="EMBL/GenBank/DDBJ databases">
        <title>Whole genome shotgun sequence of Dactylosporangium siamense NBRC 106093.</title>
        <authorList>
            <person name="Komaki H."/>
            <person name="Tamura T."/>
        </authorList>
    </citation>
    <scope>NUCLEOTIDE SEQUENCE</scope>
    <source>
        <strain evidence="2">NBRC 106093</strain>
    </source>
</reference>
<dbReference type="AlphaFoldDB" id="A0A919PF36"/>
<feature type="compositionally biased region" description="Basic residues" evidence="1">
    <location>
        <begin position="180"/>
        <end position="192"/>
    </location>
</feature>
<feature type="compositionally biased region" description="Pro residues" evidence="1">
    <location>
        <begin position="72"/>
        <end position="83"/>
    </location>
</feature>
<dbReference type="EMBL" id="BONQ01000025">
    <property type="protein sequence ID" value="GIG43650.1"/>
    <property type="molecule type" value="Genomic_DNA"/>
</dbReference>
<accession>A0A919PF36</accession>
<feature type="compositionally biased region" description="Low complexity" evidence="1">
    <location>
        <begin position="57"/>
        <end position="70"/>
    </location>
</feature>
<feature type="compositionally biased region" description="Basic and acidic residues" evidence="1">
    <location>
        <begin position="167"/>
        <end position="179"/>
    </location>
</feature>
<name>A0A919PF36_9ACTN</name>
<evidence type="ECO:0000256" key="1">
    <source>
        <dbReference type="SAM" id="MobiDB-lite"/>
    </source>
</evidence>
<comment type="caution">
    <text evidence="2">The sequence shown here is derived from an EMBL/GenBank/DDBJ whole genome shotgun (WGS) entry which is preliminary data.</text>
</comment>
<feature type="compositionally biased region" description="Low complexity" evidence="1">
    <location>
        <begin position="16"/>
        <end position="35"/>
    </location>
</feature>
<evidence type="ECO:0000313" key="2">
    <source>
        <dbReference type="EMBL" id="GIG43650.1"/>
    </source>
</evidence>
<proteinExistence type="predicted"/>
<sequence length="261" mass="26872">MTTDAQSPGQDPPAGDPAVDAPAGYAPVGDAAVDPPADDPAEVAATADQTAEDEPAENAAAPEAVDAIAAKPHPPVPRPPIHPPVSTQPTSGPPAAPAVFPRDADPAVHHGPATTERAVAPTPSAAPTSPAPPSPAQLAELAGAFAMTANVHDPEATEAETPAGERPGGHAKDDHDHDHDHHHHDAHHHHHHHDEVVSERGLRGLVGGGASQVSVSAAMRARDAARPSDDDLAAADRDLQIVRRGWVPREELTRPGHRPRT</sequence>
<dbReference type="Proteomes" id="UP000660611">
    <property type="component" value="Unassembled WGS sequence"/>
</dbReference>